<keyword evidence="9" id="KW-1185">Reference proteome</keyword>
<name>A0A663FKD8_AQUCH</name>
<evidence type="ECO:0000313" key="9">
    <source>
        <dbReference type="Proteomes" id="UP000472275"/>
    </source>
</evidence>
<dbReference type="GO" id="GO:0006508">
    <property type="term" value="P:proteolysis"/>
    <property type="evidence" value="ECO:0007669"/>
    <property type="project" value="UniProtKB-KW"/>
</dbReference>
<dbReference type="InterPro" id="IPR001254">
    <property type="entry name" value="Trypsin_dom"/>
</dbReference>
<dbReference type="CDD" id="cd00190">
    <property type="entry name" value="Tryp_SPc"/>
    <property type="match status" value="1"/>
</dbReference>
<dbReference type="PANTHER" id="PTHR24253:SF169">
    <property type="entry name" value="PROSTASIN"/>
    <property type="match status" value="1"/>
</dbReference>
<keyword evidence="2" id="KW-0732">Signal</keyword>
<dbReference type="PROSITE" id="PS50240">
    <property type="entry name" value="TRYPSIN_DOM"/>
    <property type="match status" value="1"/>
</dbReference>
<keyword evidence="3 5" id="KW-0378">Hydrolase</keyword>
<keyword evidence="5" id="KW-0720">Serine protease</keyword>
<accession>A0A663FKD8</accession>
<dbReference type="InterPro" id="IPR033116">
    <property type="entry name" value="TRYPSIN_SER"/>
</dbReference>
<sequence>VVMDGGAPCFLGGGGCQGSRRPGSLTLSPPPQLPPVPCGTPVRRRVVGGTGARAGQWPWQVSLAFRGRHVCGGSLIAPAWVLTAAHCFPLENPLSEYRVTLGALQLLSPPADAQVRRVAAVTRHPAYRDGDVSEAHGDVAGDLALARLDPPATPTRLVRPICLPGPAVRFPPGTNCTVTGWGDVPCRPPKTLQQLEVPLLGHRRCRCLYAETAGMGTPAGDTLCAGFPQGQRDACQGDSGGPLSCRVGDVWLLAGVVSWGEACGLPGRPGVYTRAAAHAAWIAAAVPEAPLRHPQLAPFPEDEDDARTWDGWHPKNDSWGGRDGFRHPNLAPKNG</sequence>
<dbReference type="Ensembl" id="ENSACCT00020025226.1">
    <property type="protein sequence ID" value="ENSACCP00020024152.1"/>
    <property type="gene ID" value="ENSACCG00020016559.1"/>
</dbReference>
<dbReference type="SUPFAM" id="SSF50494">
    <property type="entry name" value="Trypsin-like serine proteases"/>
    <property type="match status" value="1"/>
</dbReference>
<reference evidence="8" key="2">
    <citation type="submission" date="2025-09" db="UniProtKB">
        <authorList>
            <consortium name="Ensembl"/>
        </authorList>
    </citation>
    <scope>IDENTIFICATION</scope>
</reference>
<dbReference type="Gene3D" id="2.40.10.10">
    <property type="entry name" value="Trypsin-like serine proteases"/>
    <property type="match status" value="1"/>
</dbReference>
<dbReference type="PROSITE" id="PS00135">
    <property type="entry name" value="TRYPSIN_SER"/>
    <property type="match status" value="1"/>
</dbReference>
<dbReference type="InterPro" id="IPR001314">
    <property type="entry name" value="Peptidase_S1A"/>
</dbReference>
<dbReference type="PROSITE" id="PS00134">
    <property type="entry name" value="TRYPSIN_HIS"/>
    <property type="match status" value="1"/>
</dbReference>
<dbReference type="PRINTS" id="PR00722">
    <property type="entry name" value="CHYMOTRYPSIN"/>
</dbReference>
<evidence type="ECO:0000259" key="7">
    <source>
        <dbReference type="PROSITE" id="PS50240"/>
    </source>
</evidence>
<organism evidence="8 9">
    <name type="scientific">Aquila chrysaetos chrysaetos</name>
    <dbReference type="NCBI Taxonomy" id="223781"/>
    <lineage>
        <taxon>Eukaryota</taxon>
        <taxon>Metazoa</taxon>
        <taxon>Chordata</taxon>
        <taxon>Craniata</taxon>
        <taxon>Vertebrata</taxon>
        <taxon>Euteleostomi</taxon>
        <taxon>Archelosauria</taxon>
        <taxon>Archosauria</taxon>
        <taxon>Dinosauria</taxon>
        <taxon>Saurischia</taxon>
        <taxon>Theropoda</taxon>
        <taxon>Coelurosauria</taxon>
        <taxon>Aves</taxon>
        <taxon>Neognathae</taxon>
        <taxon>Neoaves</taxon>
        <taxon>Telluraves</taxon>
        <taxon>Accipitrimorphae</taxon>
        <taxon>Accipitriformes</taxon>
        <taxon>Accipitridae</taxon>
        <taxon>Accipitrinae</taxon>
        <taxon>Aquila</taxon>
    </lineage>
</organism>
<evidence type="ECO:0000256" key="5">
    <source>
        <dbReference type="RuleBase" id="RU363034"/>
    </source>
</evidence>
<feature type="domain" description="Peptidase S1" evidence="7">
    <location>
        <begin position="46"/>
        <end position="287"/>
    </location>
</feature>
<dbReference type="Pfam" id="PF00089">
    <property type="entry name" value="Trypsin"/>
    <property type="match status" value="1"/>
</dbReference>
<evidence type="ECO:0000256" key="6">
    <source>
        <dbReference type="SAM" id="MobiDB-lite"/>
    </source>
</evidence>
<evidence type="ECO:0000256" key="3">
    <source>
        <dbReference type="ARBA" id="ARBA00022801"/>
    </source>
</evidence>
<keyword evidence="1 5" id="KW-0645">Protease</keyword>
<evidence type="ECO:0000313" key="8">
    <source>
        <dbReference type="Ensembl" id="ENSACCP00020024152.1"/>
    </source>
</evidence>
<dbReference type="InterPro" id="IPR043504">
    <property type="entry name" value="Peptidase_S1_PA_chymotrypsin"/>
</dbReference>
<dbReference type="GeneTree" id="ENSGT00940000154999"/>
<feature type="region of interest" description="Disordered" evidence="6">
    <location>
        <begin position="293"/>
        <end position="335"/>
    </location>
</feature>
<dbReference type="Proteomes" id="UP000472275">
    <property type="component" value="Unassembled WGS sequence"/>
</dbReference>
<dbReference type="InterPro" id="IPR018114">
    <property type="entry name" value="TRYPSIN_HIS"/>
</dbReference>
<evidence type="ECO:0000256" key="2">
    <source>
        <dbReference type="ARBA" id="ARBA00022729"/>
    </source>
</evidence>
<evidence type="ECO:0000256" key="4">
    <source>
        <dbReference type="ARBA" id="ARBA00023157"/>
    </source>
</evidence>
<dbReference type="GO" id="GO:0004252">
    <property type="term" value="F:serine-type endopeptidase activity"/>
    <property type="evidence" value="ECO:0007669"/>
    <property type="project" value="InterPro"/>
</dbReference>
<protein>
    <submittedName>
        <fullName evidence="8">Serine protease 8</fullName>
    </submittedName>
</protein>
<dbReference type="FunFam" id="2.40.10.10:FF:000024">
    <property type="entry name" value="Serine protease 53"/>
    <property type="match status" value="1"/>
</dbReference>
<feature type="compositionally biased region" description="Basic and acidic residues" evidence="6">
    <location>
        <begin position="306"/>
        <end position="316"/>
    </location>
</feature>
<evidence type="ECO:0000256" key="1">
    <source>
        <dbReference type="ARBA" id="ARBA00022670"/>
    </source>
</evidence>
<dbReference type="InterPro" id="IPR009003">
    <property type="entry name" value="Peptidase_S1_PA"/>
</dbReference>
<dbReference type="AlphaFoldDB" id="A0A663FKD8"/>
<dbReference type="PANTHER" id="PTHR24253">
    <property type="entry name" value="TRANSMEMBRANE PROTEASE SERINE"/>
    <property type="match status" value="1"/>
</dbReference>
<proteinExistence type="predicted"/>
<dbReference type="SMART" id="SM00020">
    <property type="entry name" value="Tryp_SPc"/>
    <property type="match status" value="1"/>
</dbReference>
<keyword evidence="4" id="KW-1015">Disulfide bond</keyword>
<reference evidence="8" key="1">
    <citation type="submission" date="2025-08" db="UniProtKB">
        <authorList>
            <consortium name="Ensembl"/>
        </authorList>
    </citation>
    <scope>IDENTIFICATION</scope>
</reference>